<reference evidence="9 10" key="1">
    <citation type="journal article" date="2021" name="ISME Commun">
        <title>Automated analysis of genomic sequences facilitates high-throughput and comprehensive description of bacteria.</title>
        <authorList>
            <person name="Hitch T.C.A."/>
        </authorList>
    </citation>
    <scope>NUCLEOTIDE SEQUENCE [LARGE SCALE GENOMIC DNA]</scope>
    <source>
        <strain evidence="9 10">Sanger_04</strain>
    </source>
</reference>
<evidence type="ECO:0000256" key="4">
    <source>
        <dbReference type="ARBA" id="ARBA00022692"/>
    </source>
</evidence>
<name>A0ABT2RZR7_9FIRM</name>
<comment type="caution">
    <text evidence="9">The sequence shown here is derived from an EMBL/GenBank/DDBJ whole genome shotgun (WGS) entry which is preliminary data.</text>
</comment>
<feature type="transmembrane region" description="Helical" evidence="7">
    <location>
        <begin position="235"/>
        <end position="253"/>
    </location>
</feature>
<keyword evidence="5 7" id="KW-1133">Transmembrane helix</keyword>
<accession>A0ABT2RZR7</accession>
<dbReference type="Pfam" id="PF01757">
    <property type="entry name" value="Acyl_transf_3"/>
    <property type="match status" value="1"/>
</dbReference>
<keyword evidence="4 7" id="KW-0812">Transmembrane</keyword>
<evidence type="ECO:0000313" key="10">
    <source>
        <dbReference type="Proteomes" id="UP001652461"/>
    </source>
</evidence>
<keyword evidence="10" id="KW-1185">Reference proteome</keyword>
<evidence type="ECO:0000256" key="3">
    <source>
        <dbReference type="ARBA" id="ARBA00022475"/>
    </source>
</evidence>
<protein>
    <submittedName>
        <fullName evidence="9">Acyltransferase</fullName>
    </submittedName>
</protein>
<evidence type="ECO:0000256" key="5">
    <source>
        <dbReference type="ARBA" id="ARBA00022989"/>
    </source>
</evidence>
<feature type="transmembrane region" description="Helical" evidence="7">
    <location>
        <begin position="205"/>
        <end position="223"/>
    </location>
</feature>
<feature type="transmembrane region" description="Helical" evidence="7">
    <location>
        <begin position="178"/>
        <end position="198"/>
    </location>
</feature>
<comment type="similarity">
    <text evidence="2">Belongs to the acyltransferase 3 family.</text>
</comment>
<evidence type="ECO:0000259" key="8">
    <source>
        <dbReference type="Pfam" id="PF01757"/>
    </source>
</evidence>
<comment type="subcellular location">
    <subcellularLocation>
        <location evidence="1">Cell membrane</location>
        <topology evidence="1">Multi-pass membrane protein</topology>
    </subcellularLocation>
</comment>
<dbReference type="GO" id="GO:0016746">
    <property type="term" value="F:acyltransferase activity"/>
    <property type="evidence" value="ECO:0007669"/>
    <property type="project" value="UniProtKB-KW"/>
</dbReference>
<dbReference type="RefSeq" id="WP_158364560.1">
    <property type="nucleotide sequence ID" value="NZ_JAOQKC010000020.1"/>
</dbReference>
<feature type="transmembrane region" description="Helical" evidence="7">
    <location>
        <begin position="149"/>
        <end position="172"/>
    </location>
</feature>
<evidence type="ECO:0000256" key="6">
    <source>
        <dbReference type="ARBA" id="ARBA00023136"/>
    </source>
</evidence>
<organism evidence="9 10">
    <name type="scientific">Laedolimicola ammoniilytica</name>
    <dbReference type="NCBI Taxonomy" id="2981771"/>
    <lineage>
        <taxon>Bacteria</taxon>
        <taxon>Bacillati</taxon>
        <taxon>Bacillota</taxon>
        <taxon>Clostridia</taxon>
        <taxon>Lachnospirales</taxon>
        <taxon>Lachnospiraceae</taxon>
        <taxon>Laedolimicola</taxon>
    </lineage>
</organism>
<dbReference type="Proteomes" id="UP001652461">
    <property type="component" value="Unassembled WGS sequence"/>
</dbReference>
<feature type="transmembrane region" description="Helical" evidence="7">
    <location>
        <begin position="12"/>
        <end position="30"/>
    </location>
</feature>
<keyword evidence="6 7" id="KW-0472">Membrane</keyword>
<dbReference type="InterPro" id="IPR002656">
    <property type="entry name" value="Acyl_transf_3_dom"/>
</dbReference>
<proteinExistence type="inferred from homology"/>
<evidence type="ECO:0000313" key="9">
    <source>
        <dbReference type="EMBL" id="MCU6697824.1"/>
    </source>
</evidence>
<feature type="transmembrane region" description="Helical" evidence="7">
    <location>
        <begin position="36"/>
        <end position="54"/>
    </location>
</feature>
<dbReference type="PANTHER" id="PTHR40074">
    <property type="entry name" value="O-ACETYLTRANSFERASE WECH"/>
    <property type="match status" value="1"/>
</dbReference>
<evidence type="ECO:0000256" key="2">
    <source>
        <dbReference type="ARBA" id="ARBA00007400"/>
    </source>
</evidence>
<sequence length="326" mass="36396">MKVKNHCLNLWKGAAAFAVILIHCPLPGAPGRMGEAVARFAVPLFFLISGYFACDRDTGVIRRRAVHIFRLYVGAVAVYYLWAAAQYALSQHTFVGMAAKLFPEGGRTVPELLLWNRTAMAPHLWFMGALVYCYLFDMVLVRTRREEKAYWLIPVLLAANLLLGEGRGLIGVAVPVRWIRSFWLTGLPFFLWGSWFARQAKREKLVLHTGWLVAIVAAGMLLTVMECRMTDYRELYLGSLLTAGGLFALALTSPDFGKGAVLTRIGERDSAQMYLWHLLLRKMAAVIFRTVGLYGTTACQMLTPFLVGVASVALAELINVFTKKEV</sequence>
<keyword evidence="9" id="KW-0012">Acyltransferase</keyword>
<feature type="transmembrane region" description="Helical" evidence="7">
    <location>
        <begin position="301"/>
        <end position="321"/>
    </location>
</feature>
<feature type="domain" description="Acyltransferase 3" evidence="8">
    <location>
        <begin position="5"/>
        <end position="313"/>
    </location>
</feature>
<dbReference type="EMBL" id="JAOQKC010000020">
    <property type="protein sequence ID" value="MCU6697824.1"/>
    <property type="molecule type" value="Genomic_DNA"/>
</dbReference>
<keyword evidence="9" id="KW-0808">Transferase</keyword>
<feature type="transmembrane region" description="Helical" evidence="7">
    <location>
        <begin position="123"/>
        <end position="142"/>
    </location>
</feature>
<feature type="transmembrane region" description="Helical" evidence="7">
    <location>
        <begin position="66"/>
        <end position="85"/>
    </location>
</feature>
<dbReference type="PANTHER" id="PTHR40074:SF2">
    <property type="entry name" value="O-ACETYLTRANSFERASE WECH"/>
    <property type="match status" value="1"/>
</dbReference>
<gene>
    <name evidence="9" type="ORF">OCV63_13105</name>
</gene>
<keyword evidence="3" id="KW-1003">Cell membrane</keyword>
<evidence type="ECO:0000256" key="1">
    <source>
        <dbReference type="ARBA" id="ARBA00004651"/>
    </source>
</evidence>
<evidence type="ECO:0000256" key="7">
    <source>
        <dbReference type="SAM" id="Phobius"/>
    </source>
</evidence>